<dbReference type="Pfam" id="PF05845">
    <property type="entry name" value="PhnH"/>
    <property type="match status" value="1"/>
</dbReference>
<protein>
    <submittedName>
        <fullName evidence="1">Alpha-D-ribose 1-methylphosphonate 5-triphosphate synthase subunit PhnH</fullName>
    </submittedName>
</protein>
<dbReference type="Proteomes" id="UP000199581">
    <property type="component" value="Unassembled WGS sequence"/>
</dbReference>
<dbReference type="AlphaFoldDB" id="A0A8G2C4V8"/>
<reference evidence="1 2" key="1">
    <citation type="submission" date="2016-10" db="EMBL/GenBank/DDBJ databases">
        <authorList>
            <person name="Varghese N."/>
            <person name="Submissions S."/>
        </authorList>
    </citation>
    <scope>NUCLEOTIDE SEQUENCE [LARGE SCALE GENOMIC DNA]</scope>
    <source>
        <strain evidence="1 2">DSM 1741</strain>
    </source>
</reference>
<name>A0A8G2C4V8_DESNO</name>
<comment type="caution">
    <text evidence="1">The sequence shown here is derived from an EMBL/GenBank/DDBJ whole genome shotgun (WGS) entry which is preliminary data.</text>
</comment>
<dbReference type="SUPFAM" id="SSF159709">
    <property type="entry name" value="PhnH-like"/>
    <property type="match status" value="1"/>
</dbReference>
<proteinExistence type="predicted"/>
<evidence type="ECO:0000313" key="1">
    <source>
        <dbReference type="EMBL" id="SFM03461.1"/>
    </source>
</evidence>
<dbReference type="Gene3D" id="3.40.50.11310">
    <property type="entry name" value="Bacterial phosphonate metabolism protein PhnH"/>
    <property type="match status" value="1"/>
</dbReference>
<organism evidence="1 2">
    <name type="scientific">Desulfomicrobium norvegicum (strain DSM 1741 / NCIMB 8310)</name>
    <name type="common">Desulfovibrio baculatus (strain Norway 4)</name>
    <name type="synonym">Desulfovibrio desulfuricans (strain Norway 4)</name>
    <dbReference type="NCBI Taxonomy" id="52561"/>
    <lineage>
        <taxon>Bacteria</taxon>
        <taxon>Pseudomonadati</taxon>
        <taxon>Thermodesulfobacteriota</taxon>
        <taxon>Desulfovibrionia</taxon>
        <taxon>Desulfovibrionales</taxon>
        <taxon>Desulfomicrobiaceae</taxon>
        <taxon>Desulfomicrobium</taxon>
    </lineage>
</organism>
<dbReference type="OrthoDB" id="9814509at2"/>
<accession>A0A8G2C4V8</accession>
<sequence length="201" mass="21681">MLQPIPAGFTRPVFESQGTFRVILEAMSRPGTLVPLPVQAEGPVGWSGSMTSVVLTLCDMETPVWLDAACNTEEALRFLRFHCGCPLTDTPAKASFAVLAQPGRMPSLETFSLGSVEYPEKSTTVLLTSDFSNDVGEAARISGPGVDGEGRIPLSWLPAGFTRMWRDNSRLFPRGVDLILVGKDQVVGLPRTLKLEAGPCM</sequence>
<dbReference type="InterPro" id="IPR038058">
    <property type="entry name" value="PhnH-like_sp"/>
</dbReference>
<evidence type="ECO:0000313" key="2">
    <source>
        <dbReference type="Proteomes" id="UP000199581"/>
    </source>
</evidence>
<dbReference type="RefSeq" id="WP_092193619.1">
    <property type="nucleotide sequence ID" value="NZ_FOTO01000012.1"/>
</dbReference>
<dbReference type="InterPro" id="IPR008772">
    <property type="entry name" value="Phosphonate_metab_PhnH"/>
</dbReference>
<dbReference type="EMBL" id="FOTO01000012">
    <property type="protein sequence ID" value="SFM03461.1"/>
    <property type="molecule type" value="Genomic_DNA"/>
</dbReference>
<gene>
    <name evidence="1" type="ORF">SAMN05421830_11226</name>
</gene>
<dbReference type="PIRSF" id="PIRSF020680">
    <property type="entry name" value="PhnH"/>
    <property type="match status" value="1"/>
</dbReference>
<keyword evidence="2" id="KW-1185">Reference proteome</keyword>
<dbReference type="GO" id="GO:0019634">
    <property type="term" value="P:organic phosphonate metabolic process"/>
    <property type="evidence" value="ECO:0007669"/>
    <property type="project" value="InterPro"/>
</dbReference>
<dbReference type="NCBIfam" id="TIGR03292">
    <property type="entry name" value="PhnH_redo"/>
    <property type="match status" value="1"/>
</dbReference>